<dbReference type="RefSeq" id="WP_039678458.1">
    <property type="nucleotide sequence ID" value="NZ_JAWGXO010000014.1"/>
</dbReference>
<evidence type="ECO:0000256" key="2">
    <source>
        <dbReference type="ARBA" id="ARBA00023125"/>
    </source>
</evidence>
<keyword evidence="1" id="KW-0805">Transcription regulation</keyword>
<dbReference type="PANTHER" id="PTHR33154:SF28">
    <property type="entry name" value="HTH-TYPE TRANSCRIPTIONAL REGULATOR YGAV-RELATED"/>
    <property type="match status" value="1"/>
</dbReference>
<evidence type="ECO:0000259" key="4">
    <source>
        <dbReference type="PROSITE" id="PS50987"/>
    </source>
</evidence>
<dbReference type="NCBIfam" id="NF033788">
    <property type="entry name" value="HTH_metalloreg"/>
    <property type="match status" value="1"/>
</dbReference>
<evidence type="ECO:0000313" key="5">
    <source>
        <dbReference type="EMBL" id="KHS58311.1"/>
    </source>
</evidence>
<dbReference type="Proteomes" id="UP000031189">
    <property type="component" value="Unassembled WGS sequence"/>
</dbReference>
<sequence>MEEKAKRLARQLKVLANENRLLILYYLLEKPMTVGDLNKKLSNITQSGLSQHLSILKAHDLLDSNKDGLNITYFVKDKKVKSILQMLKENYIN</sequence>
<proteinExistence type="predicted"/>
<comment type="caution">
    <text evidence="5">The sequence shown here is derived from an EMBL/GenBank/DDBJ whole genome shotgun (WGS) entry which is preliminary data.</text>
</comment>
<dbReference type="Pfam" id="PF01022">
    <property type="entry name" value="HTH_5"/>
    <property type="match status" value="1"/>
</dbReference>
<dbReference type="InterPro" id="IPR036390">
    <property type="entry name" value="WH_DNA-bd_sf"/>
</dbReference>
<keyword evidence="2" id="KW-0238">DNA-binding</keyword>
<dbReference type="SMART" id="SM00418">
    <property type="entry name" value="HTH_ARSR"/>
    <property type="match status" value="1"/>
</dbReference>
<dbReference type="GO" id="GO:0003700">
    <property type="term" value="F:DNA-binding transcription factor activity"/>
    <property type="evidence" value="ECO:0007669"/>
    <property type="project" value="InterPro"/>
</dbReference>
<name>A0A0B3VNF4_9FIRM</name>
<dbReference type="GO" id="GO:0003677">
    <property type="term" value="F:DNA binding"/>
    <property type="evidence" value="ECO:0007669"/>
    <property type="project" value="UniProtKB-KW"/>
</dbReference>
<protein>
    <submittedName>
        <fullName evidence="5">ArsR family transcriptional regulator</fullName>
    </submittedName>
</protein>
<organism evidence="5 6">
    <name type="scientific">Terrisporobacter othiniensis</name>
    <dbReference type="NCBI Taxonomy" id="1577792"/>
    <lineage>
        <taxon>Bacteria</taxon>
        <taxon>Bacillati</taxon>
        <taxon>Bacillota</taxon>
        <taxon>Clostridia</taxon>
        <taxon>Peptostreptococcales</taxon>
        <taxon>Peptostreptococcaceae</taxon>
        <taxon>Terrisporobacter</taxon>
    </lineage>
</organism>
<dbReference type="SUPFAM" id="SSF46785">
    <property type="entry name" value="Winged helix' DNA-binding domain"/>
    <property type="match status" value="1"/>
</dbReference>
<accession>A0A0B3VNF4</accession>
<evidence type="ECO:0000256" key="3">
    <source>
        <dbReference type="ARBA" id="ARBA00023163"/>
    </source>
</evidence>
<evidence type="ECO:0000313" key="6">
    <source>
        <dbReference type="Proteomes" id="UP000031189"/>
    </source>
</evidence>
<dbReference type="InterPro" id="IPR011991">
    <property type="entry name" value="ArsR-like_HTH"/>
</dbReference>
<dbReference type="STRING" id="1577792.QX51_03150"/>
<feature type="domain" description="HTH arsR-type" evidence="4">
    <location>
        <begin position="1"/>
        <end position="93"/>
    </location>
</feature>
<dbReference type="Gene3D" id="1.10.10.10">
    <property type="entry name" value="Winged helix-like DNA-binding domain superfamily/Winged helix DNA-binding domain"/>
    <property type="match status" value="1"/>
</dbReference>
<dbReference type="OrthoDB" id="1853739at2"/>
<dbReference type="InterPro" id="IPR036388">
    <property type="entry name" value="WH-like_DNA-bd_sf"/>
</dbReference>
<evidence type="ECO:0000256" key="1">
    <source>
        <dbReference type="ARBA" id="ARBA00023015"/>
    </source>
</evidence>
<dbReference type="PRINTS" id="PR00778">
    <property type="entry name" value="HTHARSR"/>
</dbReference>
<reference evidence="5 6" key="1">
    <citation type="submission" date="2014-12" db="EMBL/GenBank/DDBJ databases">
        <title>Draft genome sequence of Terrisporobacter sp. 08-306576, isolated from the blood culture of a bacteremia patient.</title>
        <authorList>
            <person name="Lund L.C."/>
            <person name="Sydenham T.V."/>
            <person name="Hogh S.V."/>
            <person name="Skov M.N."/>
            <person name="Kemp M."/>
            <person name="Justesen U.S."/>
        </authorList>
    </citation>
    <scope>NUCLEOTIDE SEQUENCE [LARGE SCALE GENOMIC DNA]</scope>
    <source>
        <strain evidence="5 6">08-306576</strain>
    </source>
</reference>
<dbReference type="InterPro" id="IPR051081">
    <property type="entry name" value="HTH_MetalResp_TranReg"/>
</dbReference>
<dbReference type="InterPro" id="IPR001845">
    <property type="entry name" value="HTH_ArsR_DNA-bd_dom"/>
</dbReference>
<gene>
    <name evidence="5" type="ORF">QX51_03150</name>
</gene>
<dbReference type="AlphaFoldDB" id="A0A0B3VNF4"/>
<keyword evidence="3" id="KW-0804">Transcription</keyword>
<dbReference type="PROSITE" id="PS50987">
    <property type="entry name" value="HTH_ARSR_2"/>
    <property type="match status" value="1"/>
</dbReference>
<dbReference type="PANTHER" id="PTHR33154">
    <property type="entry name" value="TRANSCRIPTIONAL REGULATOR, ARSR FAMILY"/>
    <property type="match status" value="1"/>
</dbReference>
<dbReference type="CDD" id="cd00090">
    <property type="entry name" value="HTH_ARSR"/>
    <property type="match status" value="1"/>
</dbReference>
<dbReference type="EMBL" id="JWHR01000038">
    <property type="protein sequence ID" value="KHS58311.1"/>
    <property type="molecule type" value="Genomic_DNA"/>
</dbReference>
<keyword evidence="6" id="KW-1185">Reference proteome</keyword>